<evidence type="ECO:0000313" key="2">
    <source>
        <dbReference type="Proteomes" id="UP000275408"/>
    </source>
</evidence>
<proteinExistence type="predicted"/>
<comment type="caution">
    <text evidence="1">The sequence shown here is derived from an EMBL/GenBank/DDBJ whole genome shotgun (WGS) entry which is preliminary data.</text>
</comment>
<reference evidence="1 2" key="1">
    <citation type="journal article" date="2018" name="Sci. Rep.">
        <title>Comparative analysis of the Pocillopora damicornis genome highlights role of immune system in coral evolution.</title>
        <authorList>
            <person name="Cunning R."/>
            <person name="Bay R.A."/>
            <person name="Gillette P."/>
            <person name="Baker A.C."/>
            <person name="Traylor-Knowles N."/>
        </authorList>
    </citation>
    <scope>NUCLEOTIDE SEQUENCE [LARGE SCALE GENOMIC DNA]</scope>
    <source>
        <strain evidence="1">RSMAS</strain>
        <tissue evidence="1">Whole animal</tissue>
    </source>
</reference>
<accession>A0A3M6UBX3</accession>
<dbReference type="AlphaFoldDB" id="A0A3M6UBX3"/>
<gene>
    <name evidence="1" type="ORF">pdam_00015789</name>
</gene>
<organism evidence="1 2">
    <name type="scientific">Pocillopora damicornis</name>
    <name type="common">Cauliflower coral</name>
    <name type="synonym">Millepora damicornis</name>
    <dbReference type="NCBI Taxonomy" id="46731"/>
    <lineage>
        <taxon>Eukaryota</taxon>
        <taxon>Metazoa</taxon>
        <taxon>Cnidaria</taxon>
        <taxon>Anthozoa</taxon>
        <taxon>Hexacorallia</taxon>
        <taxon>Scleractinia</taxon>
        <taxon>Astrocoeniina</taxon>
        <taxon>Pocilloporidae</taxon>
        <taxon>Pocillopora</taxon>
    </lineage>
</organism>
<dbReference type="Proteomes" id="UP000275408">
    <property type="component" value="Unassembled WGS sequence"/>
</dbReference>
<evidence type="ECO:0000313" key="1">
    <source>
        <dbReference type="EMBL" id="RMX51155.1"/>
    </source>
</evidence>
<sequence>METQVMTLGYSAQEPVPFVDDSSIEINNHLNILGVHIASKLSFKDHISASLKKVYAKIGVTAKITILLALYIANIHSPEYRRKKVPDYVYNLFEHRKTPNDLRNSGHHLVELTYHNRYYHNSFTYKISHVRNQLPSHIKQ</sequence>
<dbReference type="EMBL" id="RCHS01001811">
    <property type="protein sequence ID" value="RMX51155.1"/>
    <property type="molecule type" value="Genomic_DNA"/>
</dbReference>
<keyword evidence="2" id="KW-1185">Reference proteome</keyword>
<protein>
    <submittedName>
        <fullName evidence="1">Uncharacterized protein</fullName>
    </submittedName>
</protein>
<name>A0A3M6UBX3_POCDA</name>